<feature type="compositionally biased region" description="Polar residues" evidence="3">
    <location>
        <begin position="168"/>
        <end position="181"/>
    </location>
</feature>
<accession>A0A507B9D3</accession>
<dbReference type="Gene3D" id="3.40.525.10">
    <property type="entry name" value="CRAL-TRIO lipid binding domain"/>
    <property type="match status" value="1"/>
</dbReference>
<dbReference type="PANTHER" id="PTHR10194">
    <property type="entry name" value="RAS GTPASE-ACTIVATING PROTEINS"/>
    <property type="match status" value="1"/>
</dbReference>
<dbReference type="GO" id="GO:0005096">
    <property type="term" value="F:GTPase activator activity"/>
    <property type="evidence" value="ECO:0007669"/>
    <property type="project" value="UniProtKB-KW"/>
</dbReference>
<dbReference type="InterPro" id="IPR039360">
    <property type="entry name" value="Ras_GTPase"/>
</dbReference>
<evidence type="ECO:0000259" key="4">
    <source>
        <dbReference type="PROSITE" id="PS50018"/>
    </source>
</evidence>
<evidence type="ECO:0000256" key="2">
    <source>
        <dbReference type="ARBA" id="ARBA00022553"/>
    </source>
</evidence>
<keyword evidence="2" id="KW-0597">Phosphoprotein</keyword>
<proteinExistence type="predicted"/>
<dbReference type="InterPro" id="IPR008936">
    <property type="entry name" value="Rho_GTPase_activation_prot"/>
</dbReference>
<feature type="compositionally biased region" description="Basic and acidic residues" evidence="3">
    <location>
        <begin position="157"/>
        <end position="167"/>
    </location>
</feature>
<dbReference type="SUPFAM" id="SSF48371">
    <property type="entry name" value="ARM repeat"/>
    <property type="match status" value="1"/>
</dbReference>
<dbReference type="PROSITE" id="PS00509">
    <property type="entry name" value="RAS_GTPASE_ACTIV_1"/>
    <property type="match status" value="1"/>
</dbReference>
<dbReference type="SUPFAM" id="SSF48350">
    <property type="entry name" value="GTPase activation domain, GAP"/>
    <property type="match status" value="1"/>
</dbReference>
<dbReference type="InterPro" id="IPR001936">
    <property type="entry name" value="RasGAP_dom"/>
</dbReference>
<dbReference type="RefSeq" id="XP_030996935.1">
    <property type="nucleotide sequence ID" value="XM_031139230.1"/>
</dbReference>
<reference evidence="5 6" key="1">
    <citation type="submission" date="2019-06" db="EMBL/GenBank/DDBJ databases">
        <title>Draft genome sequence of the filamentous fungus Phialemoniopsis curvata isolated from diesel fuel.</title>
        <authorList>
            <person name="Varaljay V.A."/>
            <person name="Lyon W.J."/>
            <person name="Crouch A.L."/>
            <person name="Drake C.E."/>
            <person name="Hollomon J.M."/>
            <person name="Nadeau L.J."/>
            <person name="Nunn H.S."/>
            <person name="Stevenson B.S."/>
            <person name="Bojanowski C.L."/>
            <person name="Crookes-Goodson W.J."/>
        </authorList>
    </citation>
    <scope>NUCLEOTIDE SEQUENCE [LARGE SCALE GENOMIC DNA]</scope>
    <source>
        <strain evidence="5 6">D216</strain>
    </source>
</reference>
<dbReference type="SMART" id="SM00323">
    <property type="entry name" value="RasGAP"/>
    <property type="match status" value="1"/>
</dbReference>
<dbReference type="PANTHER" id="PTHR10194:SF142">
    <property type="entry name" value="NEUROFIBROMIN"/>
    <property type="match status" value="1"/>
</dbReference>
<keyword evidence="1" id="KW-0343">GTPase activation</keyword>
<evidence type="ECO:0000313" key="6">
    <source>
        <dbReference type="Proteomes" id="UP000319257"/>
    </source>
</evidence>
<dbReference type="InterPro" id="IPR001251">
    <property type="entry name" value="CRAL-TRIO_dom"/>
</dbReference>
<feature type="domain" description="Ras-GAP" evidence="4">
    <location>
        <begin position="1218"/>
        <end position="1411"/>
    </location>
</feature>
<feature type="region of interest" description="Disordered" evidence="3">
    <location>
        <begin position="157"/>
        <end position="186"/>
    </location>
</feature>
<dbReference type="Gene3D" id="1.10.506.10">
    <property type="entry name" value="GTPase Activation - p120gap, domain 1"/>
    <property type="match status" value="2"/>
</dbReference>
<dbReference type="Proteomes" id="UP000319257">
    <property type="component" value="Unassembled WGS sequence"/>
</dbReference>
<gene>
    <name evidence="5" type="ORF">E0L32_004782</name>
</gene>
<organism evidence="5 6">
    <name type="scientific">Thyridium curvatum</name>
    <dbReference type="NCBI Taxonomy" id="1093900"/>
    <lineage>
        <taxon>Eukaryota</taxon>
        <taxon>Fungi</taxon>
        <taxon>Dikarya</taxon>
        <taxon>Ascomycota</taxon>
        <taxon>Pezizomycotina</taxon>
        <taxon>Sordariomycetes</taxon>
        <taxon>Sordariomycetidae</taxon>
        <taxon>Thyridiales</taxon>
        <taxon>Thyridiaceae</taxon>
        <taxon>Thyridium</taxon>
    </lineage>
</organism>
<dbReference type="Gene3D" id="2.30.29.30">
    <property type="entry name" value="Pleckstrin-homology domain (PH domain)/Phosphotyrosine-binding domain (PTB)"/>
    <property type="match status" value="1"/>
</dbReference>
<dbReference type="InterPro" id="IPR023152">
    <property type="entry name" value="RasGAP_CS"/>
</dbReference>
<comment type="caution">
    <text evidence="5">The sequence shown here is derived from an EMBL/GenBank/DDBJ whole genome shotgun (WGS) entry which is preliminary data.</text>
</comment>
<dbReference type="GO" id="GO:0007165">
    <property type="term" value="P:signal transduction"/>
    <property type="evidence" value="ECO:0007669"/>
    <property type="project" value="UniProtKB-ARBA"/>
</dbReference>
<evidence type="ECO:0000313" key="5">
    <source>
        <dbReference type="EMBL" id="TPX15224.1"/>
    </source>
</evidence>
<keyword evidence="6" id="KW-1185">Reference proteome</keyword>
<evidence type="ECO:0000256" key="1">
    <source>
        <dbReference type="ARBA" id="ARBA00022468"/>
    </source>
</evidence>
<dbReference type="Pfam" id="PF13716">
    <property type="entry name" value="CRAL_TRIO_2"/>
    <property type="match status" value="1"/>
</dbReference>
<dbReference type="CDD" id="cd05392">
    <property type="entry name" value="RasGAP_Neurofibromin_like"/>
    <property type="match status" value="1"/>
</dbReference>
<evidence type="ECO:0000256" key="3">
    <source>
        <dbReference type="SAM" id="MobiDB-lite"/>
    </source>
</evidence>
<dbReference type="InterPro" id="IPR054071">
    <property type="entry name" value="PH_NF1"/>
</dbReference>
<dbReference type="InParanoid" id="A0A507B9D3"/>
<dbReference type="Pfam" id="PF00616">
    <property type="entry name" value="RasGAP"/>
    <property type="match status" value="1"/>
</dbReference>
<sequence length="2480" mass="275486">MNGDAGLVACLVERLSTRLPHRTGTQSEDLDQDEIVNITRSTIVKVSATSIAAVLDALLSLLADLAKPYKNVGGHPSHILLSELYILALVADCCESHWNAVTVRSARSGGPPLTSAQRAQLPLPRALDDDLVKRLFQSVRLFLVPISDNYSLPARTILDDHTSRRPETAQSSRETPQTPLSRMSDEGQDTYTILEVHTQEIEANVKSIVEYVTASSWPSAFDYFRATIYAVRATSVSQGPVVTVQATATEEERLALIIMRLISFFWVDRQKLGLVIQELCSSFLHFRRTFQNTIAVVTPLLITRWVDRYPDEFVELHTVQKRVDTGPDTLFDMSQTVTDNGRRRVLLYPLQMSLLLLLPDVFEVASDLREARSSSMSKKVAFLDSLRKAMRNKNEHAAYCLVSLLRAARHFEIDSDSSLVSYAMDVQDEVKEAVFRRYPAGSDGSLFEQDILTAAFVSLTHLNFEVCAGSLAQSCLVPSAPQAFKVAVIQACSHFARLESPQQYQPLFVTASAFVQGQLKATSAFFVDMYTNDSPSQRKSSDSISSSVMICNILDFLDASPRTLFLGPPEGLEERDRFFEENFESFISCIIASDESIRRLAVGVAKRLFADDMISKSIKDSTRLDSSSSLVLMSMCERGGVHGSLSAGLKAIHSYLEARVLLLSSVRGLSQLSEEVPDRTAASSKLETLFLVSLCSASIETCQLVTSCISLFLEECRIIDTASGGAKSSSTLLRNGETFREIASPGFRFTGLVAFQRRINGLLRRMQYPSSGILNAWEAVFEKWLHLSKDVSTIAPESVSEKTVVQWRNYSGFLASLGGTCTADQGSVLDEPAISGLRWIDRLSSENHEEPLLGRYLRLSVQLLACSNVRVRETMREVLSSEVSPSLYQPLFRALESELDVLFTGALEQSTKEQDSEIIFAEQSASLLRALIEKLDTPSDLSAASSVHLGSLTLNFARFLDGAPDTSSSLKVKIRVCQLSEAVTKRKEHLNLRDDVRVRNQLLEYIFSWIARPRSPRVDNTTNGPGRLDEAARMQRDLDKACLKSLAELTYRLPLQPGDGQSDAGASELKSQMFHTYFNRFLSLLNLETSEASRADHAGIISSRDESSSMSDLAITVLSNLLSANIDVGLKHSLSIGYHENPEIRTAFVKVLYNILIQGTEFNNLSDTAVNEKYDELIDVGGESIPDAEEYLTESCLQLLTSDTTLATAMSAICPSSEVDELTISLLNIFETRGLSFILLEALIKQEVEDTENEAELLRRTCVATKMLSVYAKWKGAAYLRATLQKVVERLMMTANDLDLELDPTRVSSTEELQKNALQLRIVAKVFIDDICASSASIPSQFRKICSIISAAVMPRFQEAKYTAVGAFIFLRFFCPAIVAPEVEGLVTSPPTKEMRRGLLLIAKVIQNLANNVLFGAKEPYMFPLNDFLTQNIYRVTTFLREISVAPESVDSAGVEESFDFGSCVALHRFLYDHWDPVRQRLAAQQRRGLVRSPNELTRGKSPVLEPLRNLITNLGPPPLAVTWNRPQISANSPPSYSRFQNFMLRNAFRSTESFVTARSVYDGGENAETIDYDTLIYCYLKIASRLWHRPFGLLIDATCYNGQHEPQDELLQRLELLTPTELSRQLSRVYVYNMNTAFRKCFRRILRASAKNDSSVFNPRNVEYHLIGSLQDLQTHFHLSQLHLPKETISVVTDTRYVFQPITRLSKTKGKIEVLIKVGSQFVQVTTTKKQEVYQGFRLSTTVNDIFRLGDVDEAPTSIQTEDDSAFGLRADNGKIVMYFTSPKKADVLQAIRGAKVKHGKDTRALKSFERLIRPQDVPGTLLNLALTNLGSQDHTLRLSSYNLLGALCRAFKFSAASSVMSTKDISVPLDPSQFIINTSKRLAQTEPQLTLDFLNEFFVGWDSFSEEQKPLSLAYMAPWLPGLRTYMLAAEVEADKAREKIAALFRKLIDVALSDPSLNFTLEQTVWPAIHHDEVLLDILSEEIFKTALSLGLHDEHTEVLTSIMTAIGTVTLRGRVISRLRKALNRSSLRPTKFLPDNAVWPEICVLLQFCVSFSFDSGIQSQLYLPEIFHIVTMLANTGTPDVRFLVHRLLINSIHAACTSFALDETRLGKLRGTLDSLSESRSDMLSSSHSIIIRDGASISTHHDAGPTLAATESLAGILFEICSVAAPSVDMANAWRSRWMSLVASTAFQNNPAIQPRAFTVMGCLAREEVDDDLLYQVLVALRQSVGRFGEDNNSDMLVAIVTSLSRMMAKLPSASRYGLQLFWLAVSLLRLVPSELFSCTAMFLESVLTNINTTTDLKGDKMVPLLLQGRAQLEDAALLLDDVYGVHFNAESFHFAACACLLRGLSEPASKATALRVLSMFFEMSSWAPASTQQDTKSLAGSPYMALILARAGDPEELKESLWLAGVDAPGTTSISEIRGAQDLSLMKDKDLLLNTAMSLVDFQYLEEAVANRNLQWLNVLAAARPAVILHL</sequence>
<dbReference type="InterPro" id="IPR011993">
    <property type="entry name" value="PH-like_dom_sf"/>
</dbReference>
<dbReference type="InterPro" id="IPR016024">
    <property type="entry name" value="ARM-type_fold"/>
</dbReference>
<dbReference type="InterPro" id="IPR036865">
    <property type="entry name" value="CRAL-TRIO_dom_sf"/>
</dbReference>
<name>A0A507B9D3_9PEZI</name>
<protein>
    <recommendedName>
        <fullName evidence="4">Ras-GAP domain-containing protein</fullName>
    </recommendedName>
</protein>
<dbReference type="STRING" id="1093900.A0A507B9D3"/>
<dbReference type="FunCoup" id="A0A507B9D3">
    <property type="interactions" value="123"/>
</dbReference>
<dbReference type="PROSITE" id="PS50018">
    <property type="entry name" value="RAS_GTPASE_ACTIV_2"/>
    <property type="match status" value="1"/>
</dbReference>
<dbReference type="EMBL" id="SKBQ01000023">
    <property type="protein sequence ID" value="TPX15224.1"/>
    <property type="molecule type" value="Genomic_DNA"/>
</dbReference>
<dbReference type="GeneID" id="41972229"/>
<dbReference type="Pfam" id="PF21877">
    <property type="entry name" value="PH_NF1"/>
    <property type="match status" value="1"/>
</dbReference>
<dbReference type="OrthoDB" id="28245at2759"/>